<proteinExistence type="predicted"/>
<dbReference type="AlphaFoldDB" id="A0A1A8W5E7"/>
<feature type="compositionally biased region" description="Basic and acidic residues" evidence="1">
    <location>
        <begin position="1"/>
        <end position="12"/>
    </location>
</feature>
<name>A0A1A8W5E7_PLAOA</name>
<reference evidence="3" key="1">
    <citation type="submission" date="2016-05" db="EMBL/GenBank/DDBJ databases">
        <authorList>
            <person name="Naeem Raeece"/>
        </authorList>
    </citation>
    <scope>NUCLEOTIDE SEQUENCE [LARGE SCALE GENOMIC DNA]</scope>
</reference>
<dbReference type="Proteomes" id="UP000078560">
    <property type="component" value="Unassembled WGS sequence"/>
</dbReference>
<evidence type="ECO:0000256" key="1">
    <source>
        <dbReference type="SAM" id="MobiDB-lite"/>
    </source>
</evidence>
<accession>A0A1A8W5E7</accession>
<sequence>MVHIKSKYDKRTSLNGNKGASDATSQWDVNEIAYLNARGRGKHKGK</sequence>
<protein>
    <submittedName>
        <fullName evidence="2">Uncharacterized protein</fullName>
    </submittedName>
</protein>
<dbReference type="EMBL" id="FLQU01000606">
    <property type="protein sequence ID" value="SBS88001.1"/>
    <property type="molecule type" value="Genomic_DNA"/>
</dbReference>
<organism evidence="2 3">
    <name type="scientific">Plasmodium ovale curtisi</name>
    <dbReference type="NCBI Taxonomy" id="864141"/>
    <lineage>
        <taxon>Eukaryota</taxon>
        <taxon>Sar</taxon>
        <taxon>Alveolata</taxon>
        <taxon>Apicomplexa</taxon>
        <taxon>Aconoidasida</taxon>
        <taxon>Haemosporida</taxon>
        <taxon>Plasmodiidae</taxon>
        <taxon>Plasmodium</taxon>
        <taxon>Plasmodium (Plasmodium)</taxon>
    </lineage>
</organism>
<feature type="compositionally biased region" description="Polar residues" evidence="1">
    <location>
        <begin position="13"/>
        <end position="23"/>
    </location>
</feature>
<feature type="non-terminal residue" evidence="2">
    <location>
        <position position="46"/>
    </location>
</feature>
<gene>
    <name evidence="2" type="ORF">POVCU2_0045750</name>
</gene>
<evidence type="ECO:0000313" key="3">
    <source>
        <dbReference type="Proteomes" id="UP000078560"/>
    </source>
</evidence>
<feature type="region of interest" description="Disordered" evidence="1">
    <location>
        <begin position="1"/>
        <end position="23"/>
    </location>
</feature>
<evidence type="ECO:0000313" key="2">
    <source>
        <dbReference type="EMBL" id="SBS88001.1"/>
    </source>
</evidence>